<proteinExistence type="predicted"/>
<reference evidence="1 2" key="1">
    <citation type="submission" date="2016-12" db="EMBL/GenBank/DDBJ databases">
        <title>Draft genome sequence of Fusarium oxysporum causing rot on Narcissus.</title>
        <authorList>
            <person name="Armitage A.D."/>
            <person name="Taylor A."/>
            <person name="Clarkson J.P."/>
            <person name="Harrison R.J."/>
            <person name="Jackson A.C."/>
        </authorList>
    </citation>
    <scope>NUCLEOTIDE SEQUENCE [LARGE SCALE GENOMIC DNA]</scope>
    <source>
        <strain evidence="1 2">N139</strain>
    </source>
</reference>
<evidence type="ECO:0000313" key="2">
    <source>
        <dbReference type="Proteomes" id="UP000290540"/>
    </source>
</evidence>
<name>A0A4Q2W3X0_FUSOX</name>
<accession>A0A4Q2W3X0</accession>
<dbReference type="AlphaFoldDB" id="A0A4Q2W3X0"/>
<comment type="caution">
    <text evidence="1">The sequence shown here is derived from an EMBL/GenBank/DDBJ whole genome shotgun (WGS) entry which is preliminary data.</text>
</comment>
<organism evidence="1 2">
    <name type="scientific">Fusarium oxysporum f. sp. narcissi</name>
    <dbReference type="NCBI Taxonomy" id="451672"/>
    <lineage>
        <taxon>Eukaryota</taxon>
        <taxon>Fungi</taxon>
        <taxon>Dikarya</taxon>
        <taxon>Ascomycota</taxon>
        <taxon>Pezizomycotina</taxon>
        <taxon>Sordariomycetes</taxon>
        <taxon>Hypocreomycetidae</taxon>
        <taxon>Hypocreales</taxon>
        <taxon>Nectriaceae</taxon>
        <taxon>Fusarium</taxon>
        <taxon>Fusarium oxysporum species complex</taxon>
    </lineage>
</organism>
<sequence length="166" mass="18657">MCIIFLTPVDCTGPKKITGKAKESFWPQLASDIERNNVKFRDLAPECGICREDVTVLPFDHKLQNGKGETLRRLIPPPTKTKICCPACRTVFVHPMCEHYFHGLYMPSNKPNVDIIPFTLNNGGIIADYCDECAINNTVDELTDNLYNLLPEESKGALCCIPGLWR</sequence>
<evidence type="ECO:0000313" key="1">
    <source>
        <dbReference type="EMBL" id="RYC94310.1"/>
    </source>
</evidence>
<dbReference type="EMBL" id="MQTW01000013">
    <property type="protein sequence ID" value="RYC94310.1"/>
    <property type="molecule type" value="Genomic_DNA"/>
</dbReference>
<gene>
    <name evidence="1" type="ORF">BFJ63_vAg2916</name>
</gene>
<dbReference type="Proteomes" id="UP000290540">
    <property type="component" value="Unassembled WGS sequence"/>
</dbReference>
<protein>
    <submittedName>
        <fullName evidence="1">Uncharacterized protein</fullName>
    </submittedName>
</protein>